<evidence type="ECO:0000313" key="3">
    <source>
        <dbReference type="Proteomes" id="UP000201169"/>
    </source>
</evidence>
<dbReference type="AlphaFoldDB" id="A0A222MYL1"/>
<dbReference type="OrthoDB" id="5366202at2"/>
<dbReference type="KEGG" id="cavi:CAV_1031"/>
<accession>A0A222MYL1</accession>
<feature type="signal peptide" evidence="1">
    <location>
        <begin position="1"/>
        <end position="19"/>
    </location>
</feature>
<gene>
    <name evidence="2" type="ORF">CAV_1031</name>
</gene>
<name>A0A222MYL1_9BACT</name>
<protein>
    <recommendedName>
        <fullName evidence="4">Lipoprotein</fullName>
    </recommendedName>
</protein>
<keyword evidence="3" id="KW-1185">Reference proteome</keyword>
<dbReference type="Proteomes" id="UP000201169">
    <property type="component" value="Chromosome"/>
</dbReference>
<proteinExistence type="predicted"/>
<reference evidence="2 3" key="1">
    <citation type="submission" date="2017-07" db="EMBL/GenBank/DDBJ databases">
        <title>Analysis of two Campylobacter avium genomes and identification of a novel hippuricase gene.</title>
        <authorList>
            <person name="Miller W.G."/>
            <person name="Chapman M.H."/>
            <person name="Yee E."/>
            <person name="Revez J."/>
            <person name="Bono J.L."/>
            <person name="Rossi M."/>
        </authorList>
    </citation>
    <scope>NUCLEOTIDE SEQUENCE [LARGE SCALE GENOMIC DNA]</scope>
    <source>
        <strain evidence="2 3">LMG 24591</strain>
    </source>
</reference>
<evidence type="ECO:0008006" key="4">
    <source>
        <dbReference type="Google" id="ProtNLM"/>
    </source>
</evidence>
<feature type="chain" id="PRO_5012985270" description="Lipoprotein" evidence="1">
    <location>
        <begin position="20"/>
        <end position="131"/>
    </location>
</feature>
<evidence type="ECO:0000313" key="2">
    <source>
        <dbReference type="EMBL" id="ASQ30686.1"/>
    </source>
</evidence>
<dbReference type="RefSeq" id="WP_094325436.1">
    <property type="nucleotide sequence ID" value="NZ_CP022347.1"/>
</dbReference>
<keyword evidence="1" id="KW-0732">Signal</keyword>
<organism evidence="2 3">
    <name type="scientific">Campylobacter avium LMG 24591</name>
    <dbReference type="NCBI Taxonomy" id="522484"/>
    <lineage>
        <taxon>Bacteria</taxon>
        <taxon>Pseudomonadati</taxon>
        <taxon>Campylobacterota</taxon>
        <taxon>Epsilonproteobacteria</taxon>
        <taxon>Campylobacterales</taxon>
        <taxon>Campylobacteraceae</taxon>
        <taxon>Campylobacter</taxon>
    </lineage>
</organism>
<evidence type="ECO:0000256" key="1">
    <source>
        <dbReference type="SAM" id="SignalP"/>
    </source>
</evidence>
<dbReference type="EMBL" id="CP022347">
    <property type="protein sequence ID" value="ASQ30686.1"/>
    <property type="molecule type" value="Genomic_DNA"/>
</dbReference>
<dbReference type="PROSITE" id="PS51257">
    <property type="entry name" value="PROKAR_LIPOPROTEIN"/>
    <property type="match status" value="1"/>
</dbReference>
<sequence length="131" mass="13893">MFKHLCMATLLALAFSACATVTNASKGQVTEQEVQINTSTGERVIAIIGASKVTLPGKVRINRNSGATITVLSSDNPGIQNSELVIPGRETFNPWFLGNIITGGTLGSTTDGVTGSMWSYSQQSYTVPIRK</sequence>